<gene>
    <name evidence="1" type="ORF">SAMN02745123_00697</name>
</gene>
<evidence type="ECO:0000313" key="1">
    <source>
        <dbReference type="EMBL" id="SHK09583.1"/>
    </source>
</evidence>
<keyword evidence="2" id="KW-1185">Reference proteome</keyword>
<evidence type="ECO:0000313" key="2">
    <source>
        <dbReference type="Proteomes" id="UP000183997"/>
    </source>
</evidence>
<dbReference type="AlphaFoldDB" id="A0A1M6PNR8"/>
<organism evidence="1 2">
    <name type="scientific">Desulforamulus aeronauticus DSM 10349</name>
    <dbReference type="NCBI Taxonomy" id="1121421"/>
    <lineage>
        <taxon>Bacteria</taxon>
        <taxon>Bacillati</taxon>
        <taxon>Bacillota</taxon>
        <taxon>Clostridia</taxon>
        <taxon>Eubacteriales</taxon>
        <taxon>Peptococcaceae</taxon>
        <taxon>Desulforamulus</taxon>
    </lineage>
</organism>
<proteinExistence type="predicted"/>
<dbReference type="RefSeq" id="WP_072910960.1">
    <property type="nucleotide sequence ID" value="NZ_FRAR01000006.1"/>
</dbReference>
<accession>A0A1M6PNR8</accession>
<sequence>MTTKISDTDAILTLALVIADMATLIEHDVVHRNIINVTNELVCNASEKPLSNDFFNTLDILVDLLKREKENSFKRIDGY</sequence>
<dbReference type="Proteomes" id="UP000183997">
    <property type="component" value="Unassembled WGS sequence"/>
</dbReference>
<protein>
    <submittedName>
        <fullName evidence="1">Uncharacterized protein</fullName>
    </submittedName>
</protein>
<dbReference type="OrthoDB" id="1787498at2"/>
<reference evidence="2" key="1">
    <citation type="submission" date="2016-11" db="EMBL/GenBank/DDBJ databases">
        <authorList>
            <person name="Varghese N."/>
            <person name="Submissions S."/>
        </authorList>
    </citation>
    <scope>NUCLEOTIDE SEQUENCE [LARGE SCALE GENOMIC DNA]</scope>
    <source>
        <strain evidence="2">DSM 10349</strain>
    </source>
</reference>
<name>A0A1M6PNR8_9FIRM</name>
<dbReference type="EMBL" id="FRAR01000006">
    <property type="protein sequence ID" value="SHK09583.1"/>
    <property type="molecule type" value="Genomic_DNA"/>
</dbReference>